<accession>A0A8S5T1G0</accession>
<name>A0A8S5T1G0_9CAUD</name>
<sequence>MFAVHCGLNLNKIKALHFRSIIDWLRNKQSTKKLTK</sequence>
<protein>
    <submittedName>
        <fullName evidence="1">Uncharacterized protein</fullName>
    </submittedName>
</protein>
<organism evidence="1">
    <name type="scientific">Siphoviridae sp. ctiJm4</name>
    <dbReference type="NCBI Taxonomy" id="2827916"/>
    <lineage>
        <taxon>Viruses</taxon>
        <taxon>Duplodnaviria</taxon>
        <taxon>Heunggongvirae</taxon>
        <taxon>Uroviricota</taxon>
        <taxon>Caudoviricetes</taxon>
    </lineage>
</organism>
<proteinExistence type="predicted"/>
<dbReference type="EMBL" id="BK032724">
    <property type="protein sequence ID" value="DAF56952.1"/>
    <property type="molecule type" value="Genomic_DNA"/>
</dbReference>
<reference evidence="1" key="1">
    <citation type="journal article" date="2021" name="Proc. Natl. Acad. Sci. U.S.A.">
        <title>A Catalog of Tens of Thousands of Viruses from Human Metagenomes Reveals Hidden Associations with Chronic Diseases.</title>
        <authorList>
            <person name="Tisza M.J."/>
            <person name="Buck C.B."/>
        </authorList>
    </citation>
    <scope>NUCLEOTIDE SEQUENCE</scope>
    <source>
        <strain evidence="1">CtiJm4</strain>
    </source>
</reference>
<evidence type="ECO:0000313" key="1">
    <source>
        <dbReference type="EMBL" id="DAF56952.1"/>
    </source>
</evidence>